<evidence type="ECO:0000256" key="4">
    <source>
        <dbReference type="ARBA" id="ARBA00022525"/>
    </source>
</evidence>
<sequence>MILYSFLVIIFIFVGNIIAYTTFSEDELPALIALDIPNSTYKEFLKPLLVKRVSGTEQHAKVQEFIVNQFTNLGWHVERDNFTSVTPLGEKPFSNIIVTKDIAISKRLVLAAHYDSKYFEPPNDNFIGATDSAFPCALLIDLAYSLNQLLSDQNKADVTLQIIFFDGEEAFRDWTDTDSLYGSRHLAKKWEETYITRTDYFQHQATSLLDGIEALVLLDLLGAKDPKITNYFPTTSWLYKNIARIEERLWKQSLLKEDEDDLDKDFMFDSSLGSSVLMNIISDDHVPFMIRGVPILHIITEPFPSVWHKLDDNEKALDPDIMYNLNLIIRIFVAEYFDLKPLSLSAKNNTKTT</sequence>
<evidence type="ECO:0000256" key="10">
    <source>
        <dbReference type="RuleBase" id="RU361240"/>
    </source>
</evidence>
<feature type="domain" description="Peptidase M28" evidence="11">
    <location>
        <begin position="105"/>
        <end position="329"/>
    </location>
</feature>
<dbReference type="AlphaFoldDB" id="A0A9N9A8F3"/>
<dbReference type="EC" id="3.4.-.-" evidence="10"/>
<keyword evidence="13" id="KW-1185">Reference proteome</keyword>
<dbReference type="InterPro" id="IPR037457">
    <property type="entry name" value="M28_QC"/>
</dbReference>
<evidence type="ECO:0000313" key="13">
    <source>
        <dbReference type="Proteomes" id="UP000789508"/>
    </source>
</evidence>
<keyword evidence="10" id="KW-0645">Protease</keyword>
<dbReference type="GO" id="GO:0008233">
    <property type="term" value="F:peptidase activity"/>
    <property type="evidence" value="ECO:0007669"/>
    <property type="project" value="UniProtKB-KW"/>
</dbReference>
<dbReference type="Gene3D" id="3.40.630.10">
    <property type="entry name" value="Zn peptidases"/>
    <property type="match status" value="1"/>
</dbReference>
<protein>
    <recommendedName>
        <fullName evidence="10">Peptide hydrolase</fullName>
        <ecNumber evidence="10">3.4.-.-</ecNumber>
    </recommendedName>
</protein>
<comment type="similarity">
    <text evidence="3">Belongs to the glutaminyl-peptide cyclotransferase family.</text>
</comment>
<comment type="catalytic activity">
    <reaction evidence="1">
        <text>N-terminal L-glutaminyl-[peptide] = N-terminal 5-oxo-L-prolyl-[peptide] + NH4(+)</text>
        <dbReference type="Rhea" id="RHEA:23652"/>
        <dbReference type="Rhea" id="RHEA-COMP:11736"/>
        <dbReference type="Rhea" id="RHEA-COMP:11846"/>
        <dbReference type="ChEBI" id="CHEBI:28938"/>
        <dbReference type="ChEBI" id="CHEBI:64722"/>
        <dbReference type="ChEBI" id="CHEBI:87215"/>
        <dbReference type="EC" id="2.3.2.5"/>
    </reaction>
</comment>
<evidence type="ECO:0000259" key="11">
    <source>
        <dbReference type="Pfam" id="PF04389"/>
    </source>
</evidence>
<dbReference type="Pfam" id="PF04389">
    <property type="entry name" value="Peptidase_M28"/>
    <property type="match status" value="1"/>
</dbReference>
<dbReference type="PANTHER" id="PTHR12283:SF6">
    <property type="entry name" value="GLUTAMINYL-PEPTIDE CYCLOTRANSFERASE-RELATED"/>
    <property type="match status" value="1"/>
</dbReference>
<evidence type="ECO:0000256" key="5">
    <source>
        <dbReference type="ARBA" id="ARBA00022679"/>
    </source>
</evidence>
<reference evidence="12" key="1">
    <citation type="submission" date="2021-06" db="EMBL/GenBank/DDBJ databases">
        <authorList>
            <person name="Kallberg Y."/>
            <person name="Tangrot J."/>
            <person name="Rosling A."/>
        </authorList>
    </citation>
    <scope>NUCLEOTIDE SEQUENCE</scope>
    <source>
        <strain evidence="12">FL130A</strain>
    </source>
</reference>
<comment type="subcellular location">
    <subcellularLocation>
        <location evidence="2">Secreted</location>
    </subcellularLocation>
</comment>
<keyword evidence="4" id="KW-0964">Secreted</keyword>
<dbReference type="GO" id="GO:0008270">
    <property type="term" value="F:zinc ion binding"/>
    <property type="evidence" value="ECO:0007669"/>
    <property type="project" value="TreeGrafter"/>
</dbReference>
<proteinExistence type="inferred from homology"/>
<dbReference type="GO" id="GO:0016603">
    <property type="term" value="F:glutaminyl-peptide cyclotransferase activity"/>
    <property type="evidence" value="ECO:0007669"/>
    <property type="project" value="UniProtKB-EC"/>
</dbReference>
<keyword evidence="8" id="KW-1015">Disulfide bond</keyword>
<keyword evidence="5" id="KW-0808">Transferase</keyword>
<evidence type="ECO:0000256" key="7">
    <source>
        <dbReference type="ARBA" id="ARBA00022833"/>
    </source>
</evidence>
<dbReference type="GO" id="GO:0005576">
    <property type="term" value="C:extracellular region"/>
    <property type="evidence" value="ECO:0007669"/>
    <property type="project" value="UniProtKB-SubCell"/>
</dbReference>
<evidence type="ECO:0000256" key="1">
    <source>
        <dbReference type="ARBA" id="ARBA00000001"/>
    </source>
</evidence>
<comment type="similarity">
    <text evidence="10">Belongs to the peptidase M28 family.</text>
</comment>
<dbReference type="InterPro" id="IPR007484">
    <property type="entry name" value="Peptidase_M28"/>
</dbReference>
<comment type="caution">
    <text evidence="12">The sequence shown here is derived from an EMBL/GenBank/DDBJ whole genome shotgun (WGS) entry which is preliminary data.</text>
</comment>
<dbReference type="SUPFAM" id="SSF53187">
    <property type="entry name" value="Zn-dependent exopeptidases"/>
    <property type="match status" value="1"/>
</dbReference>
<dbReference type="FunFam" id="3.40.630.10:FF:000029">
    <property type="entry name" value="Glutaminyl-peptide cyclotransferase"/>
    <property type="match status" value="1"/>
</dbReference>
<dbReference type="Proteomes" id="UP000789508">
    <property type="component" value="Unassembled WGS sequence"/>
</dbReference>
<name>A0A9N9A8F3_9GLOM</name>
<keyword evidence="6 10" id="KW-0479">Metal-binding</keyword>
<dbReference type="EMBL" id="CAJVPS010001012">
    <property type="protein sequence ID" value="CAG8520072.1"/>
    <property type="molecule type" value="Genomic_DNA"/>
</dbReference>
<keyword evidence="10" id="KW-0378">Hydrolase</keyword>
<evidence type="ECO:0000256" key="2">
    <source>
        <dbReference type="ARBA" id="ARBA00004613"/>
    </source>
</evidence>
<dbReference type="GO" id="GO:0006508">
    <property type="term" value="P:proteolysis"/>
    <property type="evidence" value="ECO:0007669"/>
    <property type="project" value="UniProtKB-KW"/>
</dbReference>
<evidence type="ECO:0000256" key="9">
    <source>
        <dbReference type="ARBA" id="ARBA00023315"/>
    </source>
</evidence>
<accession>A0A9N9A8F3</accession>
<dbReference type="PANTHER" id="PTHR12283">
    <property type="entry name" value="GLUTAMINYL-PEPTIDE CYCLOTRANSFERASE"/>
    <property type="match status" value="1"/>
</dbReference>
<evidence type="ECO:0000256" key="6">
    <source>
        <dbReference type="ARBA" id="ARBA00022723"/>
    </source>
</evidence>
<evidence type="ECO:0000256" key="3">
    <source>
        <dbReference type="ARBA" id="ARBA00006014"/>
    </source>
</evidence>
<dbReference type="CDD" id="cd03880">
    <property type="entry name" value="M28_QC_like"/>
    <property type="match status" value="1"/>
</dbReference>
<keyword evidence="7 10" id="KW-0862">Zinc</keyword>
<evidence type="ECO:0000313" key="12">
    <source>
        <dbReference type="EMBL" id="CAG8520072.1"/>
    </source>
</evidence>
<evidence type="ECO:0000256" key="8">
    <source>
        <dbReference type="ARBA" id="ARBA00023157"/>
    </source>
</evidence>
<keyword evidence="9" id="KW-0012">Acyltransferase</keyword>
<dbReference type="InterPro" id="IPR040234">
    <property type="entry name" value="QC/QCL"/>
</dbReference>
<dbReference type="OrthoDB" id="3907302at2759"/>
<organism evidence="12 13">
    <name type="scientific">Ambispora leptoticha</name>
    <dbReference type="NCBI Taxonomy" id="144679"/>
    <lineage>
        <taxon>Eukaryota</taxon>
        <taxon>Fungi</taxon>
        <taxon>Fungi incertae sedis</taxon>
        <taxon>Mucoromycota</taxon>
        <taxon>Glomeromycotina</taxon>
        <taxon>Glomeromycetes</taxon>
        <taxon>Archaeosporales</taxon>
        <taxon>Ambisporaceae</taxon>
        <taxon>Ambispora</taxon>
    </lineage>
</organism>
<gene>
    <name evidence="12" type="ORF">ALEPTO_LOCUS4418</name>
</gene>